<evidence type="ECO:0000256" key="11">
    <source>
        <dbReference type="PROSITE-ProRule" id="PRU00169"/>
    </source>
</evidence>
<feature type="signal peptide" evidence="12">
    <location>
        <begin position="1"/>
        <end position="24"/>
    </location>
</feature>
<dbReference type="SUPFAM" id="SSF46689">
    <property type="entry name" value="Homeodomain-like"/>
    <property type="match status" value="1"/>
</dbReference>
<keyword evidence="9" id="KW-0805">Transcription regulation</keyword>
<dbReference type="InterPro" id="IPR009057">
    <property type="entry name" value="Homeodomain-like_sf"/>
</dbReference>
<proteinExistence type="predicted"/>
<dbReference type="Gene3D" id="2.130.10.10">
    <property type="entry name" value="YVTN repeat-like/Quinoprotein amine dehydrogenase"/>
    <property type="match status" value="3"/>
</dbReference>
<dbReference type="Pfam" id="PF07495">
    <property type="entry name" value="Y_Y_Y"/>
    <property type="match status" value="1"/>
</dbReference>
<dbReference type="Pfam" id="PF00512">
    <property type="entry name" value="HisKA"/>
    <property type="match status" value="1"/>
</dbReference>
<dbReference type="PRINTS" id="PR00344">
    <property type="entry name" value="BCTRLSENSOR"/>
</dbReference>
<evidence type="ECO:0000256" key="8">
    <source>
        <dbReference type="ARBA" id="ARBA00023012"/>
    </source>
</evidence>
<evidence type="ECO:0000259" key="13">
    <source>
        <dbReference type="PROSITE" id="PS01124"/>
    </source>
</evidence>
<dbReference type="Pfam" id="PF07494">
    <property type="entry name" value="Reg_prop"/>
    <property type="match status" value="4"/>
</dbReference>
<feature type="modified residue" description="4-aspartylphosphate" evidence="11">
    <location>
        <position position="1146"/>
    </location>
</feature>
<protein>
    <recommendedName>
        <fullName evidence="2">histidine kinase</fullName>
        <ecNumber evidence="2">2.7.13.3</ecNumber>
    </recommendedName>
</protein>
<keyword evidence="12" id="KW-0732">Signal</keyword>
<dbReference type="SUPFAM" id="SSF55874">
    <property type="entry name" value="ATPase domain of HSP90 chaperone/DNA topoisomerase II/histidine kinase"/>
    <property type="match status" value="1"/>
</dbReference>
<name>A0A6N8JGH1_9BACT</name>
<evidence type="ECO:0000256" key="12">
    <source>
        <dbReference type="SAM" id="SignalP"/>
    </source>
</evidence>
<organism evidence="16 17">
    <name type="scientific">Chitinophaga oryziterrae</name>
    <dbReference type="NCBI Taxonomy" id="1031224"/>
    <lineage>
        <taxon>Bacteria</taxon>
        <taxon>Pseudomonadati</taxon>
        <taxon>Bacteroidota</taxon>
        <taxon>Chitinophagia</taxon>
        <taxon>Chitinophagales</taxon>
        <taxon>Chitinophagaceae</taxon>
        <taxon>Chitinophaga</taxon>
    </lineage>
</organism>
<dbReference type="SMART" id="SM00388">
    <property type="entry name" value="HisKA"/>
    <property type="match status" value="1"/>
</dbReference>
<dbReference type="Gene3D" id="3.40.50.2300">
    <property type="match status" value="1"/>
</dbReference>
<dbReference type="Pfam" id="PF02518">
    <property type="entry name" value="HATPase_c"/>
    <property type="match status" value="1"/>
</dbReference>
<dbReference type="SUPFAM" id="SSF52172">
    <property type="entry name" value="CheY-like"/>
    <property type="match status" value="1"/>
</dbReference>
<dbReference type="InterPro" id="IPR004358">
    <property type="entry name" value="Sig_transdc_His_kin-like_C"/>
</dbReference>
<evidence type="ECO:0000256" key="1">
    <source>
        <dbReference type="ARBA" id="ARBA00000085"/>
    </source>
</evidence>
<dbReference type="FunFam" id="3.30.565.10:FF:000037">
    <property type="entry name" value="Hybrid sensor histidine kinase/response regulator"/>
    <property type="match status" value="1"/>
</dbReference>
<feature type="chain" id="PRO_5026776703" description="histidine kinase" evidence="12">
    <location>
        <begin position="25"/>
        <end position="1360"/>
    </location>
</feature>
<dbReference type="InterPro" id="IPR003661">
    <property type="entry name" value="HisK_dim/P_dom"/>
</dbReference>
<dbReference type="Gene3D" id="1.10.10.60">
    <property type="entry name" value="Homeodomain-like"/>
    <property type="match status" value="1"/>
</dbReference>
<dbReference type="PROSITE" id="PS01124">
    <property type="entry name" value="HTH_ARAC_FAMILY_2"/>
    <property type="match status" value="1"/>
</dbReference>
<accession>A0A6N8JGH1</accession>
<feature type="domain" description="HTH araC/xylS-type" evidence="13">
    <location>
        <begin position="1245"/>
        <end position="1344"/>
    </location>
</feature>
<evidence type="ECO:0000256" key="6">
    <source>
        <dbReference type="ARBA" id="ARBA00022777"/>
    </source>
</evidence>
<dbReference type="FunFam" id="2.60.40.10:FF:000791">
    <property type="entry name" value="Two-component system sensor histidine kinase/response regulator"/>
    <property type="match status" value="1"/>
</dbReference>
<keyword evidence="4" id="KW-0808">Transferase</keyword>
<dbReference type="InterPro" id="IPR011110">
    <property type="entry name" value="Reg_prop"/>
</dbReference>
<dbReference type="OrthoDB" id="9809670at2"/>
<dbReference type="GO" id="GO:0000155">
    <property type="term" value="F:phosphorelay sensor kinase activity"/>
    <property type="evidence" value="ECO:0007669"/>
    <property type="project" value="InterPro"/>
</dbReference>
<dbReference type="CDD" id="cd00082">
    <property type="entry name" value="HisKA"/>
    <property type="match status" value="1"/>
</dbReference>
<keyword evidence="6" id="KW-0418">Kinase</keyword>
<dbReference type="EC" id="2.7.13.3" evidence="2"/>
<evidence type="ECO:0000313" key="16">
    <source>
        <dbReference type="EMBL" id="MVT43398.1"/>
    </source>
</evidence>
<dbReference type="InterPro" id="IPR003594">
    <property type="entry name" value="HATPase_dom"/>
</dbReference>
<gene>
    <name evidence="16" type="ORF">GO495_22560</name>
</gene>
<dbReference type="PROSITE" id="PS50110">
    <property type="entry name" value="RESPONSE_REGULATORY"/>
    <property type="match status" value="1"/>
</dbReference>
<dbReference type="Pfam" id="PF12833">
    <property type="entry name" value="HTH_18"/>
    <property type="match status" value="1"/>
</dbReference>
<comment type="caution">
    <text evidence="16">The sequence shown here is derived from an EMBL/GenBank/DDBJ whole genome shotgun (WGS) entry which is preliminary data.</text>
</comment>
<dbReference type="PANTHER" id="PTHR43547">
    <property type="entry name" value="TWO-COMPONENT HISTIDINE KINASE"/>
    <property type="match status" value="1"/>
</dbReference>
<dbReference type="EMBL" id="WRXO01000007">
    <property type="protein sequence ID" value="MVT43398.1"/>
    <property type="molecule type" value="Genomic_DNA"/>
</dbReference>
<keyword evidence="17" id="KW-1185">Reference proteome</keyword>
<dbReference type="InterPro" id="IPR013783">
    <property type="entry name" value="Ig-like_fold"/>
</dbReference>
<dbReference type="InterPro" id="IPR011123">
    <property type="entry name" value="Y_Y_Y"/>
</dbReference>
<dbReference type="Gene3D" id="2.60.40.10">
    <property type="entry name" value="Immunoglobulins"/>
    <property type="match status" value="1"/>
</dbReference>
<dbReference type="Gene3D" id="1.10.287.130">
    <property type="match status" value="1"/>
</dbReference>
<feature type="domain" description="Response regulatory" evidence="15">
    <location>
        <begin position="1098"/>
        <end position="1213"/>
    </location>
</feature>
<dbReference type="SUPFAM" id="SSF47384">
    <property type="entry name" value="Homodimeric domain of signal transducing histidine kinase"/>
    <property type="match status" value="1"/>
</dbReference>
<dbReference type="Pfam" id="PF00072">
    <property type="entry name" value="Response_reg"/>
    <property type="match status" value="1"/>
</dbReference>
<sequence>MIKYLRPAICWVWCAFFTLTNSFAALPPSLTYLGIEQGLSNNAVTSIYQDHNGFMWFGTYDGLNRYDGYTFTIYRNEFNDTNSVANNRIACITEDRHNRLWIGTRGGVSIYSDATGRFSGLNYLPYKGSREKKIEAWVNAVKPGLKETVFIGTNGEGLLIYNGGGAARQVPLWNGKAVTTQYEVMSVVMDATQRTWLFVRNVGLCLYDDSHGRVRVINDSIRNGIVLETDNNGQLWLGTDEGLYKYQIASNVFTGVLTTHSKRVVDLFTDKHNTLWIASDGEGVFMMPLATGKITSLTSPQNKELLTSTAVFSIFEDHEGRKWIGTLRGGINILDPKRTGFASVTHDPLNPNSLINDFTLSLCEDAEHNIWIGTDGGGLSIWNRKLNQFTNFKHLAGNNPSLCSDFVTNIISDFQQNIWISTWGTGIYRYNKTTRSFEHFPCFDQQSGREDKNTWALYEDAEKNLWAGVCTNGPLYRFNRKTNRFEVFDRNLTNILTMAEDRNGNCWAGTYTSLIKIDRITRRHQVFNIGYPVRAFHEDSVGNCWIGTEGGGLLLFNPQNGNYTRFNKTNGLSNNSILKILEDKSGNLWISTFYGISKFNPKQKTFKNFSQSDGLLSNQFNYNAALALPSGEFIFGGIKGLNIFYPDSLQYSSNMPKVLLTGLKIDNVPVERAKEYVAESAQDHIMALKIPYNKAVIAFDFVALEYSAPDKIDYAYYMEGWDKGWNYVGKSRTANYTRLHEGSYTFRLKSTNAEGAWNKREYTLQITVLPPWYRSWWAYLLYMTVIAGLAYTYLRYKAQKTKLAFDIRLARLETEKEKELNEKKLAFFTNISHEFRTPLTLIINPVKEMLNSSERTTGNGLEVVYRNARRLLSLVDQLLLFRKADSETDKLKITRLDLHNLCNEVYLCFSQQARTKRINYTFNSPGQQLEVYADREKIEIVLFNLLSNALKFTPENGTVSFDISEDDTDIIITIMDTGCGINEDASQRLFEKFYQVKEDRLPGKAGFGIGLYLSKHFIERHKGHISFTSTTGHGTSFMIRLKKGTLHFGGQYIFEEMEKDPALLEELMGNIPTEMPPARLAAEIEQSPIGDIISGKRSILVVDDNAEIRDYLQLLFSEKFLFHETDNGEDGLKMAREYCPDIIISDVFMKEMSGVELCNFIKKDPSLNHIPVILLTASPSQEIKLKGIECGADDYIVKPFEKELLIARIDNILQNRNVLQRYFFDKITLKKNDARISTEYKNFLERCISIVENNLDKDTFTIKVLAAEIGMSHSNLYKKVKLVSGHSVNAFIRFIRLRRAAVLLLSTGCNVNEAAFGVGISDMKYFREQFSGLFGMNPSEYIKKYRNSFNNDFNVVNWKE</sequence>
<dbReference type="SMART" id="SM00448">
    <property type="entry name" value="REC"/>
    <property type="match status" value="1"/>
</dbReference>
<dbReference type="InterPro" id="IPR018060">
    <property type="entry name" value="HTH_AraC"/>
</dbReference>
<dbReference type="InterPro" id="IPR005467">
    <property type="entry name" value="His_kinase_dom"/>
</dbReference>
<keyword evidence="8" id="KW-0902">Two-component regulatory system</keyword>
<dbReference type="SMART" id="SM00387">
    <property type="entry name" value="HATPase_c"/>
    <property type="match status" value="1"/>
</dbReference>
<dbReference type="PANTHER" id="PTHR43547:SF2">
    <property type="entry name" value="HYBRID SIGNAL TRANSDUCTION HISTIDINE KINASE C"/>
    <property type="match status" value="1"/>
</dbReference>
<evidence type="ECO:0000256" key="4">
    <source>
        <dbReference type="ARBA" id="ARBA00022679"/>
    </source>
</evidence>
<dbReference type="InterPro" id="IPR036097">
    <property type="entry name" value="HisK_dim/P_sf"/>
</dbReference>
<dbReference type="RefSeq" id="WP_157302007.1">
    <property type="nucleotide sequence ID" value="NZ_BAAAZB010000015.1"/>
</dbReference>
<dbReference type="InterPro" id="IPR015943">
    <property type="entry name" value="WD40/YVTN_repeat-like_dom_sf"/>
</dbReference>
<dbReference type="SMART" id="SM00342">
    <property type="entry name" value="HTH_ARAC"/>
    <property type="match status" value="1"/>
</dbReference>
<keyword evidence="10" id="KW-0804">Transcription</keyword>
<evidence type="ECO:0000256" key="9">
    <source>
        <dbReference type="ARBA" id="ARBA00023015"/>
    </source>
</evidence>
<evidence type="ECO:0000256" key="3">
    <source>
        <dbReference type="ARBA" id="ARBA00022553"/>
    </source>
</evidence>
<dbReference type="Gene3D" id="3.30.565.10">
    <property type="entry name" value="Histidine kinase-like ATPase, C-terminal domain"/>
    <property type="match status" value="1"/>
</dbReference>
<keyword evidence="7" id="KW-0067">ATP-binding</keyword>
<evidence type="ECO:0000256" key="7">
    <source>
        <dbReference type="ARBA" id="ARBA00022840"/>
    </source>
</evidence>
<dbReference type="InterPro" id="IPR011006">
    <property type="entry name" value="CheY-like_superfamily"/>
</dbReference>
<evidence type="ECO:0000256" key="5">
    <source>
        <dbReference type="ARBA" id="ARBA00022741"/>
    </source>
</evidence>
<dbReference type="GO" id="GO:0005524">
    <property type="term" value="F:ATP binding"/>
    <property type="evidence" value="ECO:0007669"/>
    <property type="project" value="UniProtKB-KW"/>
</dbReference>
<evidence type="ECO:0000259" key="15">
    <source>
        <dbReference type="PROSITE" id="PS50110"/>
    </source>
</evidence>
<reference evidence="16 17" key="1">
    <citation type="submission" date="2019-12" db="EMBL/GenBank/DDBJ databases">
        <title>The draft genomic sequence of strain Chitinophaga oryziterrae JCM 16595.</title>
        <authorList>
            <person name="Zhang X."/>
        </authorList>
    </citation>
    <scope>NUCLEOTIDE SEQUENCE [LARGE SCALE GENOMIC DNA]</scope>
    <source>
        <strain evidence="16 17">JCM 16595</strain>
    </source>
</reference>
<dbReference type="InterPro" id="IPR036890">
    <property type="entry name" value="HATPase_C_sf"/>
</dbReference>
<feature type="domain" description="Histidine kinase" evidence="14">
    <location>
        <begin position="830"/>
        <end position="1045"/>
    </location>
</feature>
<keyword evidence="5" id="KW-0547">Nucleotide-binding</keyword>
<dbReference type="InterPro" id="IPR001789">
    <property type="entry name" value="Sig_transdc_resp-reg_receiver"/>
</dbReference>
<dbReference type="SUPFAM" id="SSF63829">
    <property type="entry name" value="Calcium-dependent phosphotriesterase"/>
    <property type="match status" value="3"/>
</dbReference>
<evidence type="ECO:0000259" key="14">
    <source>
        <dbReference type="PROSITE" id="PS50109"/>
    </source>
</evidence>
<dbReference type="GO" id="GO:0003700">
    <property type="term" value="F:DNA-binding transcription factor activity"/>
    <property type="evidence" value="ECO:0007669"/>
    <property type="project" value="InterPro"/>
</dbReference>
<comment type="catalytic activity">
    <reaction evidence="1">
        <text>ATP + protein L-histidine = ADP + protein N-phospho-L-histidine.</text>
        <dbReference type="EC" id="2.7.13.3"/>
    </reaction>
</comment>
<evidence type="ECO:0000313" key="17">
    <source>
        <dbReference type="Proteomes" id="UP000468388"/>
    </source>
</evidence>
<dbReference type="GO" id="GO:0043565">
    <property type="term" value="F:sequence-specific DNA binding"/>
    <property type="evidence" value="ECO:0007669"/>
    <property type="project" value="InterPro"/>
</dbReference>
<dbReference type="PROSITE" id="PS50109">
    <property type="entry name" value="HIS_KIN"/>
    <property type="match status" value="1"/>
</dbReference>
<evidence type="ECO:0000256" key="2">
    <source>
        <dbReference type="ARBA" id="ARBA00012438"/>
    </source>
</evidence>
<keyword evidence="3 11" id="KW-0597">Phosphoprotein</keyword>
<dbReference type="Proteomes" id="UP000468388">
    <property type="component" value="Unassembled WGS sequence"/>
</dbReference>
<evidence type="ECO:0000256" key="10">
    <source>
        <dbReference type="ARBA" id="ARBA00023163"/>
    </source>
</evidence>